<dbReference type="PANTHER" id="PTHR43510">
    <property type="entry name" value="AMINOTRANSFERASE FUNCTION, HYPOTHETICAL (EUROFUNG)"/>
    <property type="match status" value="1"/>
</dbReference>
<dbReference type="STRING" id="2903.R1D5V0"/>
<keyword evidence="3" id="KW-1185">Reference proteome</keyword>
<dbReference type="KEGG" id="ehx:EMIHUDRAFT_221504"/>
<dbReference type="InterPro" id="IPR015424">
    <property type="entry name" value="PyrdxlP-dep_Trfase"/>
</dbReference>
<evidence type="ECO:0000313" key="3">
    <source>
        <dbReference type="Proteomes" id="UP000013827"/>
    </source>
</evidence>
<dbReference type="InterPro" id="IPR004839">
    <property type="entry name" value="Aminotransferase_I/II_large"/>
</dbReference>
<dbReference type="Pfam" id="PF00155">
    <property type="entry name" value="Aminotran_1_2"/>
    <property type="match status" value="1"/>
</dbReference>
<reference evidence="3" key="1">
    <citation type="journal article" date="2013" name="Nature">
        <title>Pan genome of the phytoplankton Emiliania underpins its global distribution.</title>
        <authorList>
            <person name="Read B.A."/>
            <person name="Kegel J."/>
            <person name="Klute M.J."/>
            <person name="Kuo A."/>
            <person name="Lefebvre S.C."/>
            <person name="Maumus F."/>
            <person name="Mayer C."/>
            <person name="Miller J."/>
            <person name="Monier A."/>
            <person name="Salamov A."/>
            <person name="Young J."/>
            <person name="Aguilar M."/>
            <person name="Claverie J.M."/>
            <person name="Frickenhaus S."/>
            <person name="Gonzalez K."/>
            <person name="Herman E.K."/>
            <person name="Lin Y.C."/>
            <person name="Napier J."/>
            <person name="Ogata H."/>
            <person name="Sarno A.F."/>
            <person name="Shmutz J."/>
            <person name="Schroeder D."/>
            <person name="de Vargas C."/>
            <person name="Verret F."/>
            <person name="von Dassow P."/>
            <person name="Valentin K."/>
            <person name="Van de Peer Y."/>
            <person name="Wheeler G."/>
            <person name="Dacks J.B."/>
            <person name="Delwiche C.F."/>
            <person name="Dyhrman S.T."/>
            <person name="Glockner G."/>
            <person name="John U."/>
            <person name="Richards T."/>
            <person name="Worden A.Z."/>
            <person name="Zhang X."/>
            <person name="Grigoriev I.V."/>
            <person name="Allen A.E."/>
            <person name="Bidle K."/>
            <person name="Borodovsky M."/>
            <person name="Bowler C."/>
            <person name="Brownlee C."/>
            <person name="Cock J.M."/>
            <person name="Elias M."/>
            <person name="Gladyshev V.N."/>
            <person name="Groth M."/>
            <person name="Guda C."/>
            <person name="Hadaegh A."/>
            <person name="Iglesias-Rodriguez M.D."/>
            <person name="Jenkins J."/>
            <person name="Jones B.M."/>
            <person name="Lawson T."/>
            <person name="Leese F."/>
            <person name="Lindquist E."/>
            <person name="Lobanov A."/>
            <person name="Lomsadze A."/>
            <person name="Malik S.B."/>
            <person name="Marsh M.E."/>
            <person name="Mackinder L."/>
            <person name="Mock T."/>
            <person name="Mueller-Roeber B."/>
            <person name="Pagarete A."/>
            <person name="Parker M."/>
            <person name="Probert I."/>
            <person name="Quesneville H."/>
            <person name="Raines C."/>
            <person name="Rensing S.A."/>
            <person name="Riano-Pachon D.M."/>
            <person name="Richier S."/>
            <person name="Rokitta S."/>
            <person name="Shiraiwa Y."/>
            <person name="Soanes D.M."/>
            <person name="van der Giezen M."/>
            <person name="Wahlund T.M."/>
            <person name="Williams B."/>
            <person name="Wilson W."/>
            <person name="Wolfe G."/>
            <person name="Wurch L.L."/>
        </authorList>
    </citation>
    <scope>NUCLEOTIDE SEQUENCE</scope>
</reference>
<dbReference type="InterPro" id="IPR015421">
    <property type="entry name" value="PyrdxlP-dep_Trfase_major"/>
</dbReference>
<feature type="domain" description="Aminotransferase class I/classII large" evidence="1">
    <location>
        <begin position="60"/>
        <end position="269"/>
    </location>
</feature>
<dbReference type="CDD" id="cd00609">
    <property type="entry name" value="AAT_like"/>
    <property type="match status" value="1"/>
</dbReference>
<protein>
    <recommendedName>
        <fullName evidence="1">Aminotransferase class I/classII large domain-containing protein</fullName>
    </recommendedName>
</protein>
<name>A0A0D3HYI9_EMIH1</name>
<dbReference type="AlphaFoldDB" id="A0A0D3HYI9"/>
<dbReference type="Gene3D" id="3.40.640.10">
    <property type="entry name" value="Type I PLP-dependent aspartate aminotransferase-like (Major domain)"/>
    <property type="match status" value="1"/>
</dbReference>
<dbReference type="SUPFAM" id="SSF53383">
    <property type="entry name" value="PLP-dependent transferases"/>
    <property type="match status" value="1"/>
</dbReference>
<dbReference type="OMA" id="IKPAYCF"/>
<dbReference type="InterPro" id="IPR015422">
    <property type="entry name" value="PyrdxlP-dep_Trfase_small"/>
</dbReference>
<dbReference type="EnsemblProtists" id="EOD04074">
    <property type="protein sequence ID" value="EOD04074"/>
    <property type="gene ID" value="EMIHUDRAFT_221504"/>
</dbReference>
<organism evidence="2 3">
    <name type="scientific">Emiliania huxleyi (strain CCMP1516)</name>
    <dbReference type="NCBI Taxonomy" id="280463"/>
    <lineage>
        <taxon>Eukaryota</taxon>
        <taxon>Haptista</taxon>
        <taxon>Haptophyta</taxon>
        <taxon>Prymnesiophyceae</taxon>
        <taxon>Isochrysidales</taxon>
        <taxon>Noelaerhabdaceae</taxon>
        <taxon>Emiliania</taxon>
    </lineage>
</organism>
<dbReference type="Gene3D" id="3.90.1150.10">
    <property type="entry name" value="Aspartate Aminotransferase, domain 1"/>
    <property type="match status" value="1"/>
</dbReference>
<dbReference type="PaxDb" id="2903-EOD04074"/>
<dbReference type="PANTHER" id="PTHR43510:SF1">
    <property type="entry name" value="AMINOTRANSFERASE FUNCTION, HYPOTHETICAL (EUROFUNG)"/>
    <property type="match status" value="1"/>
</dbReference>
<dbReference type="eggNOG" id="KOG0257">
    <property type="taxonomic scope" value="Eukaryota"/>
</dbReference>
<proteinExistence type="predicted"/>
<reference evidence="2" key="2">
    <citation type="submission" date="2024-10" db="UniProtKB">
        <authorList>
            <consortium name="EnsemblProtists"/>
        </authorList>
    </citation>
    <scope>IDENTIFICATION</scope>
</reference>
<evidence type="ECO:0000313" key="2">
    <source>
        <dbReference type="EnsemblProtists" id="EOD04074"/>
    </source>
</evidence>
<sequence>MPLTEPWSKKHKRLTRASSGGVRFSLSNSFAQPTSHSELLRLTRERGDHALLEAFETHDLTYTPNGGSLDLREEVAALYGCHIGVENVLVFAGCQVALQTAAFALTNSHTHAIVFNPAYQSTAETPLHAGSQVTTLPLRASKGWQLDVTEVKAAIRDNTRYIIVNQPYNPAGVLMKRETQRELAALARAHGIYILSDEVYRLLEHDPKDRLPAMADLYERGLSAVTLSKPWGACGVSIGWLVFQDLTIKQRLVDVQYFGTACCSRASELQAIMCLRASDTILQRNLAIIRRNFGLLEAFILRNGDLFSWELADAGIGIKPAYCFSDVVTEDLDYFRVGYGEDVFPDALEALQLFVDEHRKESQGLYEATTKVEAFTHAPKGARADLCRI</sequence>
<evidence type="ECO:0000259" key="1">
    <source>
        <dbReference type="Pfam" id="PF00155"/>
    </source>
</evidence>
<dbReference type="GeneID" id="17250180"/>
<dbReference type="Proteomes" id="UP000013827">
    <property type="component" value="Unassembled WGS sequence"/>
</dbReference>
<accession>A0A0D3HYI9</accession>
<dbReference type="HOGENOM" id="CLU_017584_4_4_1"/>
<dbReference type="RefSeq" id="XP_005756503.1">
    <property type="nucleotide sequence ID" value="XM_005756446.1"/>
</dbReference>
<dbReference type="GO" id="GO:0030170">
    <property type="term" value="F:pyridoxal phosphate binding"/>
    <property type="evidence" value="ECO:0007669"/>
    <property type="project" value="InterPro"/>
</dbReference>